<dbReference type="PANTHER" id="PTHR33546">
    <property type="entry name" value="LARGE, MULTIFUNCTIONAL SECRETED PROTEIN-RELATED"/>
    <property type="match status" value="1"/>
</dbReference>
<feature type="domain" description="Glucose/Sorbosone dehydrogenase" evidence="1">
    <location>
        <begin position="117"/>
        <end position="360"/>
    </location>
</feature>
<dbReference type="Proteomes" id="UP000601736">
    <property type="component" value="Unassembled WGS sequence"/>
</dbReference>
<proteinExistence type="predicted"/>
<dbReference type="AlphaFoldDB" id="A0A1I4LIX0"/>
<dbReference type="EMBL" id="FOUF01000002">
    <property type="protein sequence ID" value="SFL90922.1"/>
    <property type="molecule type" value="Genomic_DNA"/>
</dbReference>
<gene>
    <name evidence="2" type="ORF">NMYAN_10345</name>
    <name evidence="3" type="ORF">SAMN05421880_10296</name>
</gene>
<name>A0A1I4LIX0_9PROT</name>
<dbReference type="RefSeq" id="WP_090665985.1">
    <property type="nucleotide sequence ID" value="NZ_CAJNAP010000001.1"/>
</dbReference>
<dbReference type="Gene3D" id="2.120.10.30">
    <property type="entry name" value="TolB, C-terminal domain"/>
    <property type="match status" value="1"/>
</dbReference>
<dbReference type="InterPro" id="IPR012938">
    <property type="entry name" value="Glc/Sorbosone_DH"/>
</dbReference>
<keyword evidence="4" id="KW-1185">Reference proteome</keyword>
<dbReference type="PANTHER" id="PTHR33546:SF1">
    <property type="entry name" value="LARGE, MULTIFUNCTIONAL SECRETED PROTEIN"/>
    <property type="match status" value="1"/>
</dbReference>
<evidence type="ECO:0000313" key="2">
    <source>
        <dbReference type="EMBL" id="CAE6485979.1"/>
    </source>
</evidence>
<protein>
    <recommendedName>
        <fullName evidence="1">Glucose/Sorbosone dehydrogenase domain-containing protein</fullName>
    </recommendedName>
</protein>
<evidence type="ECO:0000313" key="4">
    <source>
        <dbReference type="Proteomes" id="UP000199561"/>
    </source>
</evidence>
<dbReference type="Proteomes" id="UP000199561">
    <property type="component" value="Unassembled WGS sequence"/>
</dbReference>
<accession>A0A1I4LIX0</accession>
<dbReference type="Pfam" id="PF07995">
    <property type="entry name" value="GSDH"/>
    <property type="match status" value="1"/>
</dbReference>
<dbReference type="SUPFAM" id="SSF50952">
    <property type="entry name" value="Soluble quinoprotein glucose dehydrogenase"/>
    <property type="match status" value="1"/>
</dbReference>
<sequence>MKLLIIFMLFLSTLSNGIFAVAKDINLPLEKIKLPPGFSIDLWATVPDARALALGDKGTVFVGSRSAGNVYAITEQNGERQVRTIASKLKLPSGVAFHKGSLYVSAINRVLRFDQIEDNLDQPTQPIEIFDRLPKEDFHGWRYIAFGPDNLLYVSVGAPCDACEADQSKYAHIARMKPDGSHYEVYAQGIRHSAGFDWHPETKELWFTEIGRNWMNESIPPDELNHAPTQGMHFGFPYCHASNILDPKYGAKRGCERSTPPVQELEAHATPLGMRFYTGKMFPADYKSRIIIAEHGSSNQRTHSGYQLVSVQLATNEAASKETFAAGWLDEGKAWGRPVDVLVMPDGALLVSDDLAGAIYRISYTQP</sequence>
<organism evidence="3 4">
    <name type="scientific">Nitrosomonas nitrosa</name>
    <dbReference type="NCBI Taxonomy" id="52442"/>
    <lineage>
        <taxon>Bacteria</taxon>
        <taxon>Pseudomonadati</taxon>
        <taxon>Pseudomonadota</taxon>
        <taxon>Betaproteobacteria</taxon>
        <taxon>Nitrosomonadales</taxon>
        <taxon>Nitrosomonadaceae</taxon>
        <taxon>Nitrosomonas</taxon>
    </lineage>
</organism>
<dbReference type="InterPro" id="IPR011042">
    <property type="entry name" value="6-blade_b-propeller_TolB-like"/>
</dbReference>
<reference evidence="3 4" key="1">
    <citation type="submission" date="2016-10" db="EMBL/GenBank/DDBJ databases">
        <authorList>
            <person name="de Groot N.N."/>
        </authorList>
    </citation>
    <scope>NUCLEOTIDE SEQUENCE [LARGE SCALE GENOMIC DNA]</scope>
    <source>
        <strain evidence="3 4">Nm146</strain>
    </source>
</reference>
<evidence type="ECO:0000313" key="3">
    <source>
        <dbReference type="EMBL" id="SFL90922.1"/>
    </source>
</evidence>
<dbReference type="InterPro" id="IPR011041">
    <property type="entry name" value="Quinoprot_gluc/sorb_DH_b-prop"/>
</dbReference>
<evidence type="ECO:0000259" key="1">
    <source>
        <dbReference type="Pfam" id="PF07995"/>
    </source>
</evidence>
<reference evidence="2" key="2">
    <citation type="submission" date="2021-02" db="EMBL/GenBank/DDBJ databases">
        <authorList>
            <person name="Han P."/>
        </authorList>
    </citation>
    <scope>NUCLEOTIDE SEQUENCE</scope>
    <source>
        <strain evidence="2">Nitrosomonas nitrosa 18-3D</strain>
    </source>
</reference>
<dbReference type="STRING" id="52442.SAMN05421880_10296"/>
<dbReference type="EMBL" id="CAJNAP010000001">
    <property type="protein sequence ID" value="CAE6485979.1"/>
    <property type="molecule type" value="Genomic_DNA"/>
</dbReference>
<dbReference type="OrthoDB" id="9770043at2"/>